<dbReference type="Gene3D" id="1.10.10.60">
    <property type="entry name" value="Homeodomain-like"/>
    <property type="match status" value="1"/>
</dbReference>
<sequence length="218" mass="24906">MRYQDLQFEQRESTLIDAARQLFAEQHWDRVTIAEVAIAAGIGKGTVYKHFPSKEALYARLVLDLSRKQLQELRVLQAASPAQEALRRVIRRAFELMLADPIQAQLCLHCDRPEFQARLESPYRQQFLELEQHYQQFFADLLSATLNNQTLSQADCQQLLWGVEACFNGVMARIASGGFAHWAEPIALNDYFTRVTDFIIAGLRTQAAELLAQPNSHE</sequence>
<feature type="DNA-binding region" description="H-T-H motif" evidence="4">
    <location>
        <begin position="32"/>
        <end position="51"/>
    </location>
</feature>
<dbReference type="RefSeq" id="WP_090238970.1">
    <property type="nucleotide sequence ID" value="NZ_CAXBNE010000045.1"/>
</dbReference>
<proteinExistence type="predicted"/>
<gene>
    <name evidence="6" type="ORF">SAMN05216206_0440</name>
</gene>
<dbReference type="Proteomes" id="UP000243606">
    <property type="component" value="Unassembled WGS sequence"/>
</dbReference>
<evidence type="ECO:0000256" key="1">
    <source>
        <dbReference type="ARBA" id="ARBA00023015"/>
    </source>
</evidence>
<name>A0A1I3DBC8_9PSED</name>
<dbReference type="InterPro" id="IPR001647">
    <property type="entry name" value="HTH_TetR"/>
</dbReference>
<reference evidence="7" key="1">
    <citation type="submission" date="2016-10" db="EMBL/GenBank/DDBJ databases">
        <authorList>
            <person name="Varghese N."/>
            <person name="Submissions S."/>
        </authorList>
    </citation>
    <scope>NUCLEOTIDE SEQUENCE [LARGE SCALE GENOMIC DNA]</scope>
    <source>
        <strain evidence="7">LMG 24016</strain>
    </source>
</reference>
<dbReference type="SUPFAM" id="SSF46689">
    <property type="entry name" value="Homeodomain-like"/>
    <property type="match status" value="1"/>
</dbReference>
<evidence type="ECO:0000313" key="7">
    <source>
        <dbReference type="Proteomes" id="UP000243606"/>
    </source>
</evidence>
<dbReference type="PROSITE" id="PS50977">
    <property type="entry name" value="HTH_TETR_2"/>
    <property type="match status" value="1"/>
</dbReference>
<dbReference type="InterPro" id="IPR009057">
    <property type="entry name" value="Homeodomain-like_sf"/>
</dbReference>
<dbReference type="EMBL" id="FOQL01000001">
    <property type="protein sequence ID" value="SFH83946.1"/>
    <property type="molecule type" value="Genomic_DNA"/>
</dbReference>
<dbReference type="PANTHER" id="PTHR30055">
    <property type="entry name" value="HTH-TYPE TRANSCRIPTIONAL REGULATOR RUTR"/>
    <property type="match status" value="1"/>
</dbReference>
<evidence type="ECO:0000256" key="3">
    <source>
        <dbReference type="ARBA" id="ARBA00023163"/>
    </source>
</evidence>
<dbReference type="PRINTS" id="PR00455">
    <property type="entry name" value="HTHTETR"/>
</dbReference>
<dbReference type="GO" id="GO:0003700">
    <property type="term" value="F:DNA-binding transcription factor activity"/>
    <property type="evidence" value="ECO:0007669"/>
    <property type="project" value="TreeGrafter"/>
</dbReference>
<dbReference type="InterPro" id="IPR050109">
    <property type="entry name" value="HTH-type_TetR-like_transc_reg"/>
</dbReference>
<organism evidence="6 7">
    <name type="scientific">Pseudomonas guineae</name>
    <dbReference type="NCBI Taxonomy" id="425504"/>
    <lineage>
        <taxon>Bacteria</taxon>
        <taxon>Pseudomonadati</taxon>
        <taxon>Pseudomonadota</taxon>
        <taxon>Gammaproteobacteria</taxon>
        <taxon>Pseudomonadales</taxon>
        <taxon>Pseudomonadaceae</taxon>
        <taxon>Pseudomonas</taxon>
    </lineage>
</organism>
<dbReference type="Pfam" id="PF00440">
    <property type="entry name" value="TetR_N"/>
    <property type="match status" value="1"/>
</dbReference>
<keyword evidence="7" id="KW-1185">Reference proteome</keyword>
<dbReference type="OrthoDB" id="9798857at2"/>
<dbReference type="InterPro" id="IPR036271">
    <property type="entry name" value="Tet_transcr_reg_TetR-rel_C_sf"/>
</dbReference>
<evidence type="ECO:0000256" key="4">
    <source>
        <dbReference type="PROSITE-ProRule" id="PRU00335"/>
    </source>
</evidence>
<dbReference type="AlphaFoldDB" id="A0A1I3DBC8"/>
<dbReference type="GO" id="GO:0000976">
    <property type="term" value="F:transcription cis-regulatory region binding"/>
    <property type="evidence" value="ECO:0007669"/>
    <property type="project" value="TreeGrafter"/>
</dbReference>
<protein>
    <submittedName>
        <fullName evidence="6">Transcriptional regulator, TetR family</fullName>
    </submittedName>
</protein>
<keyword evidence="1" id="KW-0805">Transcription regulation</keyword>
<keyword evidence="2 4" id="KW-0238">DNA-binding</keyword>
<evidence type="ECO:0000313" key="6">
    <source>
        <dbReference type="EMBL" id="SFH83946.1"/>
    </source>
</evidence>
<keyword evidence="3" id="KW-0804">Transcription</keyword>
<feature type="domain" description="HTH tetR-type" evidence="5">
    <location>
        <begin position="9"/>
        <end position="69"/>
    </location>
</feature>
<evidence type="ECO:0000259" key="5">
    <source>
        <dbReference type="PROSITE" id="PS50977"/>
    </source>
</evidence>
<dbReference type="Gene3D" id="1.10.357.10">
    <property type="entry name" value="Tetracycline Repressor, domain 2"/>
    <property type="match status" value="1"/>
</dbReference>
<dbReference type="PANTHER" id="PTHR30055:SF234">
    <property type="entry name" value="HTH-TYPE TRANSCRIPTIONAL REGULATOR BETI"/>
    <property type="match status" value="1"/>
</dbReference>
<dbReference type="STRING" id="425504.SAMN05216206_0440"/>
<evidence type="ECO:0000256" key="2">
    <source>
        <dbReference type="ARBA" id="ARBA00023125"/>
    </source>
</evidence>
<dbReference type="SUPFAM" id="SSF48498">
    <property type="entry name" value="Tetracyclin repressor-like, C-terminal domain"/>
    <property type="match status" value="1"/>
</dbReference>
<accession>A0A1I3DBC8</accession>